<sequence length="578" mass="63766">MGGYLSSPKEDGGKGNRIAILGGAFDPPTANHLMCAAEVIHSGMADEVWLMPCGPRPDKPKLSKALDRYIMTQISVSSHFSAEMPIHVSDFEVLREEAMATYDLLRLLKEKYPGKLFSFVIGTDWLQPGTDIRAWTSKCPETGSEIVTGDKLLDQFDFLVINRPGYDVEDLKSFGRRMTFLTMPEGIHLMEGNLSSTEVRKRTEKSFSEYQSPELIEGLVTPSCLTYVSRSGLYQSSPSKPVRRTNNTSGNQKRNVAVFGGAFDPPTWSHVTSLAEIVHSGVADEAVMVPCGPRPDKPHLRSPLVRYTMCQLAVNSSFSHSFPARVSNLEVFEEEALATYDSLCRLRDQDPDANFMFVIGTDWLQPGADLRSWTSKDPVTGKEIVTGDKLLEEFDFIVVKRPGYEVEDLKAFGPRMMWMNMPDGMKSTDSNLSSTEVRRRADLSYRAGEEKLQLLDGLIPPAVFNYIKREQIYKPTDLIISGGSWALCAELDASDVPVRLRVSTTSVGFGAASRAAAAAAAAAPVLEDPYQVAVEEAEVDEHEADEEVGDDCDPNVADARERLGRVAMLVLGEADPQE</sequence>
<feature type="domain" description="Cytidyltransferase-like" evidence="8">
    <location>
        <begin position="20"/>
        <end position="202"/>
    </location>
</feature>
<dbReference type="GO" id="GO:0070566">
    <property type="term" value="F:adenylyltransferase activity"/>
    <property type="evidence" value="ECO:0007669"/>
    <property type="project" value="UniProtKB-ARBA"/>
</dbReference>
<keyword evidence="2" id="KW-0662">Pyridine nucleotide biosynthesis</keyword>
<dbReference type="OrthoDB" id="422187at2759"/>
<dbReference type="CDD" id="cd02165">
    <property type="entry name" value="NMNAT"/>
    <property type="match status" value="2"/>
</dbReference>
<dbReference type="InterPro" id="IPR004821">
    <property type="entry name" value="Cyt_trans-like"/>
</dbReference>
<keyword evidence="6" id="KW-0067">ATP-binding</keyword>
<dbReference type="SUPFAM" id="SSF52374">
    <property type="entry name" value="Nucleotidylyl transferase"/>
    <property type="match status" value="2"/>
</dbReference>
<evidence type="ECO:0000256" key="3">
    <source>
        <dbReference type="ARBA" id="ARBA00022679"/>
    </source>
</evidence>
<keyword evidence="5" id="KW-0547">Nucleotide-binding</keyword>
<evidence type="ECO:0000256" key="2">
    <source>
        <dbReference type="ARBA" id="ARBA00022642"/>
    </source>
</evidence>
<keyword evidence="3" id="KW-0808">Transferase</keyword>
<dbReference type="EMBL" id="CAJNNV010025301">
    <property type="protein sequence ID" value="CAE8613738.1"/>
    <property type="molecule type" value="Genomic_DNA"/>
</dbReference>
<keyword evidence="7" id="KW-0520">NAD</keyword>
<dbReference type="PANTHER" id="PTHR39321:SF3">
    <property type="entry name" value="PHOSPHOPANTETHEINE ADENYLYLTRANSFERASE"/>
    <property type="match status" value="1"/>
</dbReference>
<organism evidence="9 10">
    <name type="scientific">Polarella glacialis</name>
    <name type="common">Dinoflagellate</name>
    <dbReference type="NCBI Taxonomy" id="89957"/>
    <lineage>
        <taxon>Eukaryota</taxon>
        <taxon>Sar</taxon>
        <taxon>Alveolata</taxon>
        <taxon>Dinophyceae</taxon>
        <taxon>Suessiales</taxon>
        <taxon>Suessiaceae</taxon>
        <taxon>Polarella</taxon>
    </lineage>
</organism>
<keyword evidence="10" id="KW-1185">Reference proteome</keyword>
<comment type="caution">
    <text evidence="9">The sequence shown here is derived from an EMBL/GenBank/DDBJ whole genome shotgun (WGS) entry which is preliminary data.</text>
</comment>
<feature type="domain" description="Cytidyltransferase-like" evidence="8">
    <location>
        <begin position="258"/>
        <end position="440"/>
    </location>
</feature>
<evidence type="ECO:0000313" key="10">
    <source>
        <dbReference type="Proteomes" id="UP000654075"/>
    </source>
</evidence>
<evidence type="ECO:0000256" key="5">
    <source>
        <dbReference type="ARBA" id="ARBA00022741"/>
    </source>
</evidence>
<keyword evidence="4" id="KW-0548">Nucleotidyltransferase</keyword>
<dbReference type="GO" id="GO:0005524">
    <property type="term" value="F:ATP binding"/>
    <property type="evidence" value="ECO:0007669"/>
    <property type="project" value="UniProtKB-KW"/>
</dbReference>
<evidence type="ECO:0000259" key="8">
    <source>
        <dbReference type="Pfam" id="PF01467"/>
    </source>
</evidence>
<gene>
    <name evidence="9" type="ORF">PGLA1383_LOCUS31484</name>
</gene>
<reference evidence="9" key="1">
    <citation type="submission" date="2021-02" db="EMBL/GenBank/DDBJ databases">
        <authorList>
            <person name="Dougan E. K."/>
            <person name="Rhodes N."/>
            <person name="Thang M."/>
            <person name="Chan C."/>
        </authorList>
    </citation>
    <scope>NUCLEOTIDE SEQUENCE</scope>
</reference>
<evidence type="ECO:0000256" key="7">
    <source>
        <dbReference type="ARBA" id="ARBA00023027"/>
    </source>
</evidence>
<dbReference type="InterPro" id="IPR005248">
    <property type="entry name" value="NadD/NMNAT"/>
</dbReference>
<name>A0A813FNM4_POLGL</name>
<evidence type="ECO:0000256" key="1">
    <source>
        <dbReference type="ARBA" id="ARBA00004790"/>
    </source>
</evidence>
<dbReference type="Proteomes" id="UP000654075">
    <property type="component" value="Unassembled WGS sequence"/>
</dbReference>
<dbReference type="PANTHER" id="PTHR39321">
    <property type="entry name" value="NICOTINATE-NUCLEOTIDE ADENYLYLTRANSFERASE-RELATED"/>
    <property type="match status" value="1"/>
</dbReference>
<evidence type="ECO:0000256" key="4">
    <source>
        <dbReference type="ARBA" id="ARBA00022695"/>
    </source>
</evidence>
<feature type="non-terminal residue" evidence="9">
    <location>
        <position position="578"/>
    </location>
</feature>
<evidence type="ECO:0000313" key="9">
    <source>
        <dbReference type="EMBL" id="CAE8613738.1"/>
    </source>
</evidence>
<dbReference type="Gene3D" id="3.40.50.620">
    <property type="entry name" value="HUPs"/>
    <property type="match status" value="2"/>
</dbReference>
<accession>A0A813FNM4</accession>
<evidence type="ECO:0000256" key="6">
    <source>
        <dbReference type="ARBA" id="ARBA00022840"/>
    </source>
</evidence>
<dbReference type="InterPro" id="IPR014729">
    <property type="entry name" value="Rossmann-like_a/b/a_fold"/>
</dbReference>
<dbReference type="UniPathway" id="UPA00253">
    <property type="reaction ID" value="UER00600"/>
</dbReference>
<proteinExistence type="predicted"/>
<protein>
    <recommendedName>
        <fullName evidence="8">Cytidyltransferase-like domain-containing protein</fullName>
    </recommendedName>
</protein>
<dbReference type="AlphaFoldDB" id="A0A813FNM4"/>
<dbReference type="GO" id="GO:0009435">
    <property type="term" value="P:NAD+ biosynthetic process"/>
    <property type="evidence" value="ECO:0007669"/>
    <property type="project" value="UniProtKB-UniPathway"/>
</dbReference>
<comment type="pathway">
    <text evidence="1">Cofactor biosynthesis; NAD(+) biosynthesis.</text>
</comment>
<dbReference type="Pfam" id="PF01467">
    <property type="entry name" value="CTP_transf_like"/>
    <property type="match status" value="2"/>
</dbReference>